<evidence type="ECO:0000256" key="3">
    <source>
        <dbReference type="ARBA" id="ARBA00022454"/>
    </source>
</evidence>
<evidence type="ECO:0000259" key="10">
    <source>
        <dbReference type="PROSITE" id="PS50006"/>
    </source>
</evidence>
<dbReference type="Gene3D" id="3.40.50.10190">
    <property type="entry name" value="BRCT domain"/>
    <property type="match status" value="1"/>
</dbReference>
<comment type="similarity">
    <text evidence="8">Belongs to the Nibrin family.</text>
</comment>
<evidence type="ECO:0000256" key="8">
    <source>
        <dbReference type="ARBA" id="ARBA00044757"/>
    </source>
</evidence>
<dbReference type="CDD" id="cd22667">
    <property type="entry name" value="FHA_NBN"/>
    <property type="match status" value="1"/>
</dbReference>
<comment type="caution">
    <text evidence="12">The sequence shown here is derived from an EMBL/GenBank/DDBJ whole genome shotgun (WGS) entry which is preliminary data.</text>
</comment>
<feature type="region of interest" description="Disordered" evidence="9">
    <location>
        <begin position="393"/>
        <end position="450"/>
    </location>
</feature>
<dbReference type="InterPro" id="IPR008984">
    <property type="entry name" value="SMAD_FHA_dom_sf"/>
</dbReference>
<dbReference type="Pfam" id="PF16508">
    <property type="entry name" value="NIBRIN_BRCT_II"/>
    <property type="match status" value="1"/>
</dbReference>
<dbReference type="Proteomes" id="UP001159427">
    <property type="component" value="Unassembled WGS sequence"/>
</dbReference>
<sequence>MWLLIKDVERGKSSRSENKGLVLTTGVQHVVGRKDCRILIHDDASISRKHSVITVQHDQANLGDPCQVSQVFLEDFSKYGTFINGIRITGTVNVKSGDELLFGKNNSLYRLQYIPLVVVTSCLDEKKKNTLKGHVLQLGGHMINDWRANTVTHLVMDELTFTIKVIHALAECCPIVTPSYFDDIINSTNAGPAPLPVESSYLPPLKEETISSQGASFLPRETRKSLFHGKTFIFISKKQYKRLQHAVGSSGGIVLLRDIPGSESDDGLVSKDVCVMMMDSKEQNSLPTESQKWVLHVVEALRRHGCRPIPESEIGLALLFVSLDKYCNPSITAVPTLTQNLVSQSFQAADIMSQQMVANYPKFKKPITPVKHVRQDKSESVSSVKETGLASTTVHNSLKTKRCSTSTSEPDVMNESLPESQTDNQERPPSTKRRKLLEPEQAPIGRSAETALVPDSVDINKSTDETLSNLQLKLTVADSLVADSLEIKDGTDCENDEEQKGTEHIGHEMIAAIKTENIPDSLDVNPDHFIADDTADIKRKPGDTQPEEIKIHVQQQETNKENRRWPVNEQHFDSRHVRAGFLCSKMPRKVVKETVEDGDAHLPRDLFVLEQVSLVVRRPANVAPTAPKRPGNTTLKNFKKFAKQVYPGSSISLPRIIGGSDLEVYQSSDRLERDEWFLEAREVDAERQREERRAEELFRWEDRPVKKRKTKR</sequence>
<dbReference type="PANTHER" id="PTHR12162">
    <property type="entry name" value="NIBRIN-RELATED"/>
    <property type="match status" value="1"/>
</dbReference>
<dbReference type="SUPFAM" id="SSF49879">
    <property type="entry name" value="SMAD/FHA domain"/>
    <property type="match status" value="1"/>
</dbReference>
<dbReference type="SMART" id="SM01348">
    <property type="entry name" value="Nbs1_C"/>
    <property type="match status" value="1"/>
</dbReference>
<dbReference type="InterPro" id="IPR040227">
    <property type="entry name" value="Nibrin-rel"/>
</dbReference>
<evidence type="ECO:0000256" key="2">
    <source>
        <dbReference type="ARBA" id="ARBA00004286"/>
    </source>
</evidence>
<dbReference type="EMBL" id="CALNXI010000189">
    <property type="protein sequence ID" value="CAH3021631.1"/>
    <property type="molecule type" value="Genomic_DNA"/>
</dbReference>
<dbReference type="SMART" id="SM00240">
    <property type="entry name" value="FHA"/>
    <property type="match status" value="1"/>
</dbReference>
<feature type="compositionally biased region" description="Polar residues" evidence="9">
    <location>
        <begin position="393"/>
        <end position="409"/>
    </location>
</feature>
<organism evidence="12 13">
    <name type="scientific">Porites evermanni</name>
    <dbReference type="NCBI Taxonomy" id="104178"/>
    <lineage>
        <taxon>Eukaryota</taxon>
        <taxon>Metazoa</taxon>
        <taxon>Cnidaria</taxon>
        <taxon>Anthozoa</taxon>
        <taxon>Hexacorallia</taxon>
        <taxon>Scleractinia</taxon>
        <taxon>Fungiina</taxon>
        <taxon>Poritidae</taxon>
        <taxon>Porites</taxon>
    </lineage>
</organism>
<feature type="domain" description="BRCT" evidence="11">
    <location>
        <begin position="117"/>
        <end position="185"/>
    </location>
</feature>
<keyword evidence="3" id="KW-0158">Chromosome</keyword>
<dbReference type="PANTHER" id="PTHR12162:SF0">
    <property type="entry name" value="NIBRIN"/>
    <property type="match status" value="1"/>
</dbReference>
<dbReference type="SUPFAM" id="SSF52113">
    <property type="entry name" value="BRCT domain"/>
    <property type="match status" value="1"/>
</dbReference>
<dbReference type="InterPro" id="IPR013908">
    <property type="entry name" value="Nibrin_C"/>
</dbReference>
<evidence type="ECO:0000256" key="1">
    <source>
        <dbReference type="ARBA" id="ARBA00004123"/>
    </source>
</evidence>
<evidence type="ECO:0008006" key="14">
    <source>
        <dbReference type="Google" id="ProtNLM"/>
    </source>
</evidence>
<keyword evidence="7" id="KW-0131">Cell cycle</keyword>
<keyword evidence="13" id="KW-1185">Reference proteome</keyword>
<keyword evidence="5" id="KW-0234">DNA repair</keyword>
<comment type="subcellular location">
    <subcellularLocation>
        <location evidence="2">Chromosome</location>
    </subcellularLocation>
    <subcellularLocation>
        <location evidence="1">Nucleus</location>
    </subcellularLocation>
</comment>
<evidence type="ECO:0000313" key="12">
    <source>
        <dbReference type="EMBL" id="CAH3021631.1"/>
    </source>
</evidence>
<keyword evidence="6" id="KW-0539">Nucleus</keyword>
<evidence type="ECO:0000256" key="4">
    <source>
        <dbReference type="ARBA" id="ARBA00022763"/>
    </source>
</evidence>
<name>A0ABN8LZM6_9CNID</name>
<gene>
    <name evidence="12" type="ORF">PEVE_00012134</name>
</gene>
<dbReference type="PROSITE" id="PS50006">
    <property type="entry name" value="FHA_DOMAIN"/>
    <property type="match status" value="1"/>
</dbReference>
<dbReference type="Pfam" id="PF08599">
    <property type="entry name" value="Nbs1_C"/>
    <property type="match status" value="1"/>
</dbReference>
<dbReference type="InterPro" id="IPR032429">
    <property type="entry name" value="Nibrin_BRCT2"/>
</dbReference>
<keyword evidence="4" id="KW-0227">DNA damage</keyword>
<dbReference type="InterPro" id="IPR043014">
    <property type="entry name" value="Nibrin_BRCT2_sf"/>
</dbReference>
<evidence type="ECO:0000256" key="5">
    <source>
        <dbReference type="ARBA" id="ARBA00023204"/>
    </source>
</evidence>
<dbReference type="Gene3D" id="3.40.50.10980">
    <property type="entry name" value="Nibrin, BRCT2 domain"/>
    <property type="match status" value="1"/>
</dbReference>
<evidence type="ECO:0000256" key="6">
    <source>
        <dbReference type="ARBA" id="ARBA00023242"/>
    </source>
</evidence>
<dbReference type="InterPro" id="IPR000253">
    <property type="entry name" value="FHA_dom"/>
</dbReference>
<evidence type="ECO:0000256" key="9">
    <source>
        <dbReference type="SAM" id="MobiDB-lite"/>
    </source>
</evidence>
<dbReference type="PROSITE" id="PS50172">
    <property type="entry name" value="BRCT"/>
    <property type="match status" value="1"/>
</dbReference>
<evidence type="ECO:0000259" key="11">
    <source>
        <dbReference type="PROSITE" id="PS50172"/>
    </source>
</evidence>
<protein>
    <recommendedName>
        <fullName evidence="14">Nibrin</fullName>
    </recommendedName>
</protein>
<dbReference type="InterPro" id="IPR001357">
    <property type="entry name" value="BRCT_dom"/>
</dbReference>
<evidence type="ECO:0000313" key="13">
    <source>
        <dbReference type="Proteomes" id="UP001159427"/>
    </source>
</evidence>
<dbReference type="Pfam" id="PF00498">
    <property type="entry name" value="FHA"/>
    <property type="match status" value="1"/>
</dbReference>
<proteinExistence type="inferred from homology"/>
<accession>A0ABN8LZM6</accession>
<dbReference type="InterPro" id="IPR036420">
    <property type="entry name" value="BRCT_dom_sf"/>
</dbReference>
<evidence type="ECO:0000256" key="7">
    <source>
        <dbReference type="ARBA" id="ARBA00023306"/>
    </source>
</evidence>
<dbReference type="CDD" id="cd17741">
    <property type="entry name" value="BRCT_nibrin"/>
    <property type="match status" value="1"/>
</dbReference>
<dbReference type="Gene3D" id="2.60.200.20">
    <property type="match status" value="1"/>
</dbReference>
<feature type="region of interest" description="Disordered" evidence="9">
    <location>
        <begin position="369"/>
        <end position="388"/>
    </location>
</feature>
<feature type="domain" description="FHA" evidence="10">
    <location>
        <begin position="8"/>
        <end position="88"/>
    </location>
</feature>
<reference evidence="12 13" key="1">
    <citation type="submission" date="2022-05" db="EMBL/GenBank/DDBJ databases">
        <authorList>
            <consortium name="Genoscope - CEA"/>
            <person name="William W."/>
        </authorList>
    </citation>
    <scope>NUCLEOTIDE SEQUENCE [LARGE SCALE GENOMIC DNA]</scope>
</reference>